<organism evidence="1 2">
    <name type="scientific">Halorientalis brevis</name>
    <dbReference type="NCBI Taxonomy" id="1126241"/>
    <lineage>
        <taxon>Archaea</taxon>
        <taxon>Methanobacteriati</taxon>
        <taxon>Methanobacteriota</taxon>
        <taxon>Stenosarchaea group</taxon>
        <taxon>Halobacteria</taxon>
        <taxon>Halobacteriales</taxon>
        <taxon>Haloarculaceae</taxon>
        <taxon>Halorientalis</taxon>
    </lineage>
</organism>
<dbReference type="Proteomes" id="UP001597119">
    <property type="component" value="Unassembled WGS sequence"/>
</dbReference>
<comment type="caution">
    <text evidence="1">The sequence shown here is derived from an EMBL/GenBank/DDBJ whole genome shotgun (WGS) entry which is preliminary data.</text>
</comment>
<gene>
    <name evidence="1" type="ORF">ACFR9U_04930</name>
</gene>
<sequence>MSQQSRTDEAHTIQFGADEQVDVAELVRDGIGEELSDEQADEIVEAVGVLVAENIAANGDADVVVVGVKDLIVKHLVEGGHSDAIVERTADVVLDNLGMRSMFIRRALKRIVKGLMGQSDEVVEGVGDVIGEKLVEGDHTDALVDEVAQLVVRMAITNEYAEDFVEGTLEEGLAIIVEEEGVERIVDEVETAYAADGAA</sequence>
<dbReference type="RefSeq" id="WP_247380048.1">
    <property type="nucleotide sequence ID" value="NZ_JALLGV010000007.1"/>
</dbReference>
<name>A0ABD6C8C8_9EURY</name>
<evidence type="ECO:0000313" key="2">
    <source>
        <dbReference type="Proteomes" id="UP001597119"/>
    </source>
</evidence>
<dbReference type="AlphaFoldDB" id="A0ABD6C8C8"/>
<reference evidence="1 2" key="1">
    <citation type="journal article" date="2019" name="Int. J. Syst. Evol. Microbiol.">
        <title>The Global Catalogue of Microorganisms (GCM) 10K type strain sequencing project: providing services to taxonomists for standard genome sequencing and annotation.</title>
        <authorList>
            <consortium name="The Broad Institute Genomics Platform"/>
            <consortium name="The Broad Institute Genome Sequencing Center for Infectious Disease"/>
            <person name="Wu L."/>
            <person name="Ma J."/>
        </authorList>
    </citation>
    <scope>NUCLEOTIDE SEQUENCE [LARGE SCALE GENOMIC DNA]</scope>
    <source>
        <strain evidence="1 2">CGMCC 1.12125</strain>
    </source>
</reference>
<evidence type="ECO:0000313" key="1">
    <source>
        <dbReference type="EMBL" id="MFD1586314.1"/>
    </source>
</evidence>
<dbReference type="EMBL" id="JBHUDJ010000002">
    <property type="protein sequence ID" value="MFD1586314.1"/>
    <property type="molecule type" value="Genomic_DNA"/>
</dbReference>
<accession>A0ABD6C8C8</accession>
<keyword evidence="2" id="KW-1185">Reference proteome</keyword>
<proteinExistence type="predicted"/>
<protein>
    <submittedName>
        <fullName evidence="1">Uncharacterized protein</fullName>
    </submittedName>
</protein>